<accession>A0A5C3KVJ5</accession>
<keyword evidence="3" id="KW-0547">Nucleotide-binding</keyword>
<evidence type="ECO:0000256" key="1">
    <source>
        <dbReference type="ARBA" id="ARBA00004173"/>
    </source>
</evidence>
<sequence length="846" mass="95536">MLNSLCIGCRNSVLISSCKTLPNFVPRRYNQTASQSTFDWKDAPQNTRKKLDEGDRRPKDDRRKVWGNRGKPSDDRRKPWEDRQPKDVSPRQHHRHPEAPHDHSRGDRGTFDWGAPKRKPGGYFERGGKGSSAFLRPQAYIPPPELNPDQVPEYFAKNVRQWSESESMQHRLLFFGIPQADLQPLLTAFIDAVESGYFNNPTEYKYHDLNRFAQTLMQRQSSAILYSNIFFSWATQPSQRAVLIEKYNVNPATLTRMMALVEVTDRRYLAEEYAETRRMTRKIIMHVGPTNSGKTHNALRALAASRMGVYAGPLRLLAHEIWERLNLGQIPPLGTEDGSFVNPDTEVITTLPHADTVKQFGKLEYSRLTNMITGEEQKVVVPMAPLTSCTVEMLGFTRKYDVAVVDEIQMITDPQRGSAWTSAVLGLAAKEVHLCGEETVVPIIRELLKDTGDELIVNRYERLTPLTVEEHSLEGDYSKVRKGDCIVTFDRASIFNVKRRVESMTGLRCAVVYGRLPPEIRSEQADLFNNPDSGYDVLVGSDAIGMGLNLKIRRIIFDSVRKYTPSGQQLLSISQVKQIAGRAGRFGMHQEPGGYATTLLEDDLPFLKTAVASPFVPVPFARATYDAATFAKLLPLLPPDSTTATVVDAHHFIGKLPSNVRHQDSDAAASHEFLDTYAKSLTSKEWVLYLHAPVPWRDPNVVAVMRNFMDQTREGTHADLEAALKTTIFMDTMERYERVIENGRPVRCGLRDLSTLESFHKSLVLYIWMSFRAPVMYCDAELATTLKIRLEKVLQQALEGMSEGKVVKLKEMIRDPSSPGQSPRVNIPYASKYNKARTSGEVESSL</sequence>
<feature type="compositionally biased region" description="Basic and acidic residues" evidence="10">
    <location>
        <begin position="97"/>
        <end position="110"/>
    </location>
</feature>
<comment type="subcellular location">
    <subcellularLocation>
        <location evidence="1">Mitochondrion</location>
    </subcellularLocation>
</comment>
<organism evidence="12 13">
    <name type="scientific">Coprinopsis marcescibilis</name>
    <name type="common">Agaric fungus</name>
    <name type="synonym">Psathyrella marcescibilis</name>
    <dbReference type="NCBI Taxonomy" id="230819"/>
    <lineage>
        <taxon>Eukaryota</taxon>
        <taxon>Fungi</taxon>
        <taxon>Dikarya</taxon>
        <taxon>Basidiomycota</taxon>
        <taxon>Agaricomycotina</taxon>
        <taxon>Agaricomycetes</taxon>
        <taxon>Agaricomycetidae</taxon>
        <taxon>Agaricales</taxon>
        <taxon>Agaricineae</taxon>
        <taxon>Psathyrellaceae</taxon>
        <taxon>Coprinopsis</taxon>
    </lineage>
</organism>
<dbReference type="GO" id="GO:0003724">
    <property type="term" value="F:RNA helicase activity"/>
    <property type="evidence" value="ECO:0007669"/>
    <property type="project" value="UniProtKB-EC"/>
</dbReference>
<dbReference type="PANTHER" id="PTHR12131">
    <property type="entry name" value="ATP-DEPENDENT RNA AND DNA HELICASE"/>
    <property type="match status" value="1"/>
</dbReference>
<keyword evidence="5 12" id="KW-0347">Helicase</keyword>
<dbReference type="InterPro" id="IPR022192">
    <property type="entry name" value="SUV3_C"/>
</dbReference>
<proteinExistence type="predicted"/>
<dbReference type="InterPro" id="IPR027417">
    <property type="entry name" value="P-loop_NTPase"/>
</dbReference>
<evidence type="ECO:0000256" key="5">
    <source>
        <dbReference type="ARBA" id="ARBA00022806"/>
    </source>
</evidence>
<evidence type="ECO:0000256" key="3">
    <source>
        <dbReference type="ARBA" id="ARBA00022741"/>
    </source>
</evidence>
<dbReference type="GO" id="GO:0016787">
    <property type="term" value="F:hydrolase activity"/>
    <property type="evidence" value="ECO:0007669"/>
    <property type="project" value="UniProtKB-KW"/>
</dbReference>
<dbReference type="GO" id="GO:0005524">
    <property type="term" value="F:ATP binding"/>
    <property type="evidence" value="ECO:0007669"/>
    <property type="project" value="UniProtKB-KW"/>
</dbReference>
<dbReference type="Gene3D" id="1.20.58.1080">
    <property type="match status" value="1"/>
</dbReference>
<dbReference type="OrthoDB" id="6692397at2759"/>
<feature type="compositionally biased region" description="Basic and acidic residues" evidence="10">
    <location>
        <begin position="71"/>
        <end position="90"/>
    </location>
</feature>
<keyword evidence="6" id="KW-0067">ATP-binding</keyword>
<dbReference type="FunFam" id="3.40.50.300:FF:000957">
    <property type="entry name" value="ATP-dependent RNA helicase SUV3L, mitochondrial"/>
    <property type="match status" value="1"/>
</dbReference>
<keyword evidence="4" id="KW-0378">Hydrolase</keyword>
<dbReference type="SMART" id="SM00490">
    <property type="entry name" value="HELICc"/>
    <property type="match status" value="1"/>
</dbReference>
<reference evidence="12 13" key="1">
    <citation type="journal article" date="2019" name="Nat. Ecol. Evol.">
        <title>Megaphylogeny resolves global patterns of mushroom evolution.</title>
        <authorList>
            <person name="Varga T."/>
            <person name="Krizsan K."/>
            <person name="Foldi C."/>
            <person name="Dima B."/>
            <person name="Sanchez-Garcia M."/>
            <person name="Sanchez-Ramirez S."/>
            <person name="Szollosi G.J."/>
            <person name="Szarkandi J.G."/>
            <person name="Papp V."/>
            <person name="Albert L."/>
            <person name="Andreopoulos W."/>
            <person name="Angelini C."/>
            <person name="Antonin V."/>
            <person name="Barry K.W."/>
            <person name="Bougher N.L."/>
            <person name="Buchanan P."/>
            <person name="Buyck B."/>
            <person name="Bense V."/>
            <person name="Catcheside P."/>
            <person name="Chovatia M."/>
            <person name="Cooper J."/>
            <person name="Damon W."/>
            <person name="Desjardin D."/>
            <person name="Finy P."/>
            <person name="Geml J."/>
            <person name="Haridas S."/>
            <person name="Hughes K."/>
            <person name="Justo A."/>
            <person name="Karasinski D."/>
            <person name="Kautmanova I."/>
            <person name="Kiss B."/>
            <person name="Kocsube S."/>
            <person name="Kotiranta H."/>
            <person name="LaButti K.M."/>
            <person name="Lechner B.E."/>
            <person name="Liimatainen K."/>
            <person name="Lipzen A."/>
            <person name="Lukacs Z."/>
            <person name="Mihaltcheva S."/>
            <person name="Morgado L.N."/>
            <person name="Niskanen T."/>
            <person name="Noordeloos M.E."/>
            <person name="Ohm R.A."/>
            <person name="Ortiz-Santana B."/>
            <person name="Ovrebo C."/>
            <person name="Racz N."/>
            <person name="Riley R."/>
            <person name="Savchenko A."/>
            <person name="Shiryaev A."/>
            <person name="Soop K."/>
            <person name="Spirin V."/>
            <person name="Szebenyi C."/>
            <person name="Tomsovsky M."/>
            <person name="Tulloss R.E."/>
            <person name="Uehling J."/>
            <person name="Grigoriev I.V."/>
            <person name="Vagvolgyi C."/>
            <person name="Papp T."/>
            <person name="Martin F.M."/>
            <person name="Miettinen O."/>
            <person name="Hibbett D.S."/>
            <person name="Nagy L.G."/>
        </authorList>
    </citation>
    <scope>NUCLEOTIDE SEQUENCE [LARGE SCALE GENOMIC DNA]</scope>
    <source>
        <strain evidence="12 13">CBS 121175</strain>
    </source>
</reference>
<dbReference type="InterPro" id="IPR044774">
    <property type="entry name" value="Suv3_DEXQc"/>
</dbReference>
<dbReference type="Pfam" id="PF22527">
    <property type="entry name" value="DEXQc_Suv3"/>
    <property type="match status" value="2"/>
</dbReference>
<evidence type="ECO:0000259" key="11">
    <source>
        <dbReference type="PROSITE" id="PS51194"/>
    </source>
</evidence>
<dbReference type="Gene3D" id="3.40.50.300">
    <property type="entry name" value="P-loop containing nucleotide triphosphate hydrolases"/>
    <property type="match status" value="2"/>
</dbReference>
<dbReference type="GO" id="GO:0000965">
    <property type="term" value="P:mitochondrial RNA 3'-end processing"/>
    <property type="evidence" value="ECO:0007669"/>
    <property type="project" value="TreeGrafter"/>
</dbReference>
<dbReference type="CDD" id="cd18805">
    <property type="entry name" value="SF2_C_suv3"/>
    <property type="match status" value="1"/>
</dbReference>
<keyword evidence="7" id="KW-0809">Transit peptide</keyword>
<dbReference type="InterPro" id="IPR055206">
    <property type="entry name" value="DEXQc_SUV3"/>
</dbReference>
<dbReference type="PROSITE" id="PS51194">
    <property type="entry name" value="HELICASE_CTER"/>
    <property type="match status" value="1"/>
</dbReference>
<dbReference type="InterPro" id="IPR001650">
    <property type="entry name" value="Helicase_C-like"/>
</dbReference>
<evidence type="ECO:0000256" key="8">
    <source>
        <dbReference type="ARBA" id="ARBA00023128"/>
    </source>
</evidence>
<name>A0A5C3KVJ5_COPMA</name>
<dbReference type="InterPro" id="IPR050699">
    <property type="entry name" value="RNA-DNA_Helicase"/>
</dbReference>
<protein>
    <recommendedName>
        <fullName evidence="2">RNA helicase</fullName>
        <ecNumber evidence="2">3.6.4.13</ecNumber>
    </recommendedName>
</protein>
<evidence type="ECO:0000313" key="13">
    <source>
        <dbReference type="Proteomes" id="UP000307440"/>
    </source>
</evidence>
<evidence type="ECO:0000256" key="6">
    <source>
        <dbReference type="ARBA" id="ARBA00022840"/>
    </source>
</evidence>
<gene>
    <name evidence="12" type="ORF">FA15DRAFT_619109</name>
</gene>
<evidence type="ECO:0000256" key="4">
    <source>
        <dbReference type="ARBA" id="ARBA00022801"/>
    </source>
</evidence>
<dbReference type="AlphaFoldDB" id="A0A5C3KVJ5"/>
<dbReference type="Proteomes" id="UP000307440">
    <property type="component" value="Unassembled WGS sequence"/>
</dbReference>
<dbReference type="EMBL" id="ML210197">
    <property type="protein sequence ID" value="TFK24669.1"/>
    <property type="molecule type" value="Genomic_DNA"/>
</dbReference>
<feature type="compositionally biased region" description="Basic and acidic residues" evidence="10">
    <location>
        <begin position="49"/>
        <end position="64"/>
    </location>
</feature>
<keyword evidence="8" id="KW-0496">Mitochondrion</keyword>
<dbReference type="GO" id="GO:0045025">
    <property type="term" value="C:mitochondrial degradosome"/>
    <property type="evidence" value="ECO:0007669"/>
    <property type="project" value="TreeGrafter"/>
</dbReference>
<keyword evidence="13" id="KW-1185">Reference proteome</keyword>
<dbReference type="Pfam" id="PF00271">
    <property type="entry name" value="Helicase_C"/>
    <property type="match status" value="1"/>
</dbReference>
<evidence type="ECO:0000256" key="2">
    <source>
        <dbReference type="ARBA" id="ARBA00012552"/>
    </source>
</evidence>
<feature type="region of interest" description="Disordered" evidence="10">
    <location>
        <begin position="813"/>
        <end position="846"/>
    </location>
</feature>
<evidence type="ECO:0000256" key="7">
    <source>
        <dbReference type="ARBA" id="ARBA00022946"/>
    </source>
</evidence>
<feature type="domain" description="Helicase C-terminal" evidence="11">
    <location>
        <begin position="472"/>
        <end position="637"/>
    </location>
</feature>
<dbReference type="CDD" id="cd17913">
    <property type="entry name" value="DEXQc_Suv3"/>
    <property type="match status" value="1"/>
</dbReference>
<dbReference type="STRING" id="230819.A0A5C3KVJ5"/>
<evidence type="ECO:0000256" key="9">
    <source>
        <dbReference type="ARBA" id="ARBA00047984"/>
    </source>
</evidence>
<dbReference type="EC" id="3.6.4.13" evidence="2"/>
<evidence type="ECO:0000313" key="12">
    <source>
        <dbReference type="EMBL" id="TFK24669.1"/>
    </source>
</evidence>
<dbReference type="SUPFAM" id="SSF52540">
    <property type="entry name" value="P-loop containing nucleoside triphosphate hydrolases"/>
    <property type="match status" value="1"/>
</dbReference>
<comment type="catalytic activity">
    <reaction evidence="9">
        <text>ATP + H2O = ADP + phosphate + H(+)</text>
        <dbReference type="Rhea" id="RHEA:13065"/>
        <dbReference type="ChEBI" id="CHEBI:15377"/>
        <dbReference type="ChEBI" id="CHEBI:15378"/>
        <dbReference type="ChEBI" id="CHEBI:30616"/>
        <dbReference type="ChEBI" id="CHEBI:43474"/>
        <dbReference type="ChEBI" id="CHEBI:456216"/>
        <dbReference type="EC" id="3.6.4.13"/>
    </reaction>
</comment>
<evidence type="ECO:0000256" key="10">
    <source>
        <dbReference type="SAM" id="MobiDB-lite"/>
    </source>
</evidence>
<dbReference type="Pfam" id="PF12513">
    <property type="entry name" value="SUV3_C"/>
    <property type="match status" value="1"/>
</dbReference>
<feature type="region of interest" description="Disordered" evidence="10">
    <location>
        <begin position="36"/>
        <end position="121"/>
    </location>
</feature>
<dbReference type="PANTHER" id="PTHR12131:SF1">
    <property type="entry name" value="ATP-DEPENDENT RNA HELICASE SUPV3L1, MITOCHONDRIAL-RELATED"/>
    <property type="match status" value="1"/>
</dbReference>